<organism evidence="3 4">
    <name type="scientific">Streptomyces cupreus</name>
    <dbReference type="NCBI Taxonomy" id="2759956"/>
    <lineage>
        <taxon>Bacteria</taxon>
        <taxon>Bacillati</taxon>
        <taxon>Actinomycetota</taxon>
        <taxon>Actinomycetes</taxon>
        <taxon>Kitasatosporales</taxon>
        <taxon>Streptomycetaceae</taxon>
        <taxon>Streptomyces</taxon>
    </lineage>
</organism>
<accession>A0A7X1J3T2</accession>
<proteinExistence type="predicted"/>
<dbReference type="EMBL" id="JACMSF010000019">
    <property type="protein sequence ID" value="MBC2903693.1"/>
    <property type="molecule type" value="Genomic_DNA"/>
</dbReference>
<dbReference type="GO" id="GO:0006633">
    <property type="term" value="P:fatty acid biosynthetic process"/>
    <property type="evidence" value="ECO:0007669"/>
    <property type="project" value="TreeGrafter"/>
</dbReference>
<dbReference type="GO" id="GO:0004315">
    <property type="term" value="F:3-oxoacyl-[acyl-carrier-protein] synthase activity"/>
    <property type="evidence" value="ECO:0007669"/>
    <property type="project" value="TreeGrafter"/>
</dbReference>
<dbReference type="AlphaFoldDB" id="A0A7X1J3T2"/>
<gene>
    <name evidence="3" type="ORF">H4N64_19125</name>
</gene>
<dbReference type="PANTHER" id="PTHR11712">
    <property type="entry name" value="POLYKETIDE SYNTHASE-RELATED"/>
    <property type="match status" value="1"/>
</dbReference>
<dbReference type="RefSeq" id="WP_186283576.1">
    <property type="nucleotide sequence ID" value="NZ_JACMSF010000019.1"/>
</dbReference>
<sequence length="364" mass="37463">MSTDGAPVITAWTVMSGLGAGAGTLTAGLRSGRSAVTELDPTAWPGPLGHGAPIPAFTVAGALGRKGTRSMDRATGIAVATVGMLLDDPEQPVGPTGRRDLALVLGTGSGSVQSIMDFTRDSLTQDRPYLVDPARFPNTVMNCAAGRCAIRYGIEGPNSTIAAGRLTALHVLRYATRLLRAGHAEAVLCGAVEEFSVQRSWLEWHARPDGDRLRPLGEGCALFLLERPFAAARLGGEPLLRVCATAFRGFQDASAARPALAECVHEALSRSGAGPADVWAVVPSPHDEETGAAQQGALGDVLGAATPLWLRPEELIGDTSAAAGAFQLAAVLAEGIPRPTWGRTALVTAIDAGGLAGCLAVSPL</sequence>
<dbReference type="PANTHER" id="PTHR11712:SF336">
    <property type="entry name" value="3-OXOACYL-[ACYL-CARRIER-PROTEIN] SYNTHASE, MITOCHONDRIAL"/>
    <property type="match status" value="1"/>
</dbReference>
<dbReference type="Pfam" id="PF00109">
    <property type="entry name" value="ketoacyl-synt"/>
    <property type="match status" value="1"/>
</dbReference>
<comment type="caution">
    <text evidence="3">The sequence shown here is derived from an EMBL/GenBank/DDBJ whole genome shotgun (WGS) entry which is preliminary data.</text>
</comment>
<dbReference type="Gene3D" id="3.40.47.10">
    <property type="match status" value="1"/>
</dbReference>
<dbReference type="SUPFAM" id="SSF53901">
    <property type="entry name" value="Thiolase-like"/>
    <property type="match status" value="2"/>
</dbReference>
<feature type="domain" description="Beta-ketoacyl synthase-like N-terminal" evidence="2">
    <location>
        <begin position="8"/>
        <end position="196"/>
    </location>
</feature>
<protein>
    <submittedName>
        <fullName evidence="3">3-oxoacyl-ACP synthase</fullName>
    </submittedName>
</protein>
<keyword evidence="4" id="KW-1185">Reference proteome</keyword>
<evidence type="ECO:0000313" key="3">
    <source>
        <dbReference type="EMBL" id="MBC2903693.1"/>
    </source>
</evidence>
<dbReference type="InterPro" id="IPR000794">
    <property type="entry name" value="Beta-ketoacyl_synthase"/>
</dbReference>
<name>A0A7X1J3T2_9ACTN</name>
<dbReference type="InterPro" id="IPR016039">
    <property type="entry name" value="Thiolase-like"/>
</dbReference>
<reference evidence="3 4" key="1">
    <citation type="submission" date="2020-08" db="EMBL/GenBank/DDBJ databases">
        <title>Streptomyces sp. PSKA01 genome sequencing and assembly.</title>
        <authorList>
            <person name="Mandal S."/>
            <person name="Maiti P.K."/>
            <person name="Das P."/>
        </authorList>
    </citation>
    <scope>NUCLEOTIDE SEQUENCE [LARGE SCALE GENOMIC DNA]</scope>
    <source>
        <strain evidence="3 4">PSKA01</strain>
    </source>
</reference>
<dbReference type="InterPro" id="IPR014030">
    <property type="entry name" value="Ketoacyl_synth_N"/>
</dbReference>
<dbReference type="Proteomes" id="UP000584670">
    <property type="component" value="Unassembled WGS sequence"/>
</dbReference>
<keyword evidence="1" id="KW-0808">Transferase</keyword>
<evidence type="ECO:0000313" key="4">
    <source>
        <dbReference type="Proteomes" id="UP000584670"/>
    </source>
</evidence>
<evidence type="ECO:0000256" key="1">
    <source>
        <dbReference type="ARBA" id="ARBA00022679"/>
    </source>
</evidence>
<evidence type="ECO:0000259" key="2">
    <source>
        <dbReference type="Pfam" id="PF00109"/>
    </source>
</evidence>